<organism evidence="1 2">
    <name type="scientific">Eumeta variegata</name>
    <name type="common">Bagworm moth</name>
    <name type="synonym">Eumeta japonica</name>
    <dbReference type="NCBI Taxonomy" id="151549"/>
    <lineage>
        <taxon>Eukaryota</taxon>
        <taxon>Metazoa</taxon>
        <taxon>Ecdysozoa</taxon>
        <taxon>Arthropoda</taxon>
        <taxon>Hexapoda</taxon>
        <taxon>Insecta</taxon>
        <taxon>Pterygota</taxon>
        <taxon>Neoptera</taxon>
        <taxon>Endopterygota</taxon>
        <taxon>Lepidoptera</taxon>
        <taxon>Glossata</taxon>
        <taxon>Ditrysia</taxon>
        <taxon>Tineoidea</taxon>
        <taxon>Psychidae</taxon>
        <taxon>Oiketicinae</taxon>
        <taxon>Eumeta</taxon>
    </lineage>
</organism>
<dbReference type="Proteomes" id="UP000299102">
    <property type="component" value="Unassembled WGS sequence"/>
</dbReference>
<sequence length="155" mass="17946">MDIFIALLNYHRSLRRVQRFKLTRLLETDWILTEGALIDEFSTRVELTHVLRASESRSRSVLCRILVEVIIPTANSKMPNKAQLPRYRFRSEYLQAHDLQVVVQGDRCWATSPMARGRLCWPPPAPPSSETVAVPLSPRLRHIIPWNRENVLPPV</sequence>
<comment type="caution">
    <text evidence="1">The sequence shown here is derived from an EMBL/GenBank/DDBJ whole genome shotgun (WGS) entry which is preliminary data.</text>
</comment>
<proteinExistence type="predicted"/>
<dbReference type="EMBL" id="BGZK01001523">
    <property type="protein sequence ID" value="GBP81667.1"/>
    <property type="molecule type" value="Genomic_DNA"/>
</dbReference>
<evidence type="ECO:0000313" key="1">
    <source>
        <dbReference type="EMBL" id="GBP81667.1"/>
    </source>
</evidence>
<keyword evidence="2" id="KW-1185">Reference proteome</keyword>
<gene>
    <name evidence="1" type="ORF">EVAR_28756_1</name>
</gene>
<evidence type="ECO:0000313" key="2">
    <source>
        <dbReference type="Proteomes" id="UP000299102"/>
    </source>
</evidence>
<accession>A0A4C1Z4U8</accession>
<dbReference type="AlphaFoldDB" id="A0A4C1Z4U8"/>
<name>A0A4C1Z4U8_EUMVA</name>
<reference evidence="1 2" key="1">
    <citation type="journal article" date="2019" name="Commun. Biol.">
        <title>The bagworm genome reveals a unique fibroin gene that provides high tensile strength.</title>
        <authorList>
            <person name="Kono N."/>
            <person name="Nakamura H."/>
            <person name="Ohtoshi R."/>
            <person name="Tomita M."/>
            <person name="Numata K."/>
            <person name="Arakawa K."/>
        </authorList>
    </citation>
    <scope>NUCLEOTIDE SEQUENCE [LARGE SCALE GENOMIC DNA]</scope>
</reference>
<protein>
    <submittedName>
        <fullName evidence="1">Uncharacterized protein</fullName>
    </submittedName>
</protein>